<dbReference type="EnsemblPlants" id="AES88704">
    <property type="protein sequence ID" value="AES88704"/>
    <property type="gene ID" value="MTR_4g061110"/>
</dbReference>
<dbReference type="PANTHER" id="PTHR33737:SF19">
    <property type="entry name" value="BNAA10G12980D PROTEIN"/>
    <property type="match status" value="1"/>
</dbReference>
<gene>
    <name evidence="2" type="ordered locus">MTR_4g061110</name>
</gene>
<name>G7JRI2_MEDTR</name>
<feature type="region of interest" description="Disordered" evidence="1">
    <location>
        <begin position="1167"/>
        <end position="1191"/>
    </location>
</feature>
<dbReference type="HOGENOM" id="CLU_263777_0_0_1"/>
<dbReference type="EMBL" id="CM001220">
    <property type="protein sequence ID" value="AES88704.2"/>
    <property type="molecule type" value="Genomic_DNA"/>
</dbReference>
<keyword evidence="4" id="KW-1185">Reference proteome</keyword>
<dbReference type="PANTHER" id="PTHR33737">
    <property type="entry name" value="OS05G0121800 PROTEIN"/>
    <property type="match status" value="1"/>
</dbReference>
<dbReference type="Proteomes" id="UP000002051">
    <property type="component" value="Chromosome 4"/>
</dbReference>
<dbReference type="PaxDb" id="3880-AES88704"/>
<proteinExistence type="predicted"/>
<reference evidence="2 4" key="2">
    <citation type="journal article" date="2014" name="BMC Genomics">
        <title>An improved genome release (version Mt4.0) for the model legume Medicago truncatula.</title>
        <authorList>
            <person name="Tang H."/>
            <person name="Krishnakumar V."/>
            <person name="Bidwell S."/>
            <person name="Rosen B."/>
            <person name="Chan A."/>
            <person name="Zhou S."/>
            <person name="Gentzbittel L."/>
            <person name="Childs K.L."/>
            <person name="Yandell M."/>
            <person name="Gundlach H."/>
            <person name="Mayer K.F."/>
            <person name="Schwartz D.C."/>
            <person name="Town C.D."/>
        </authorList>
    </citation>
    <scope>GENOME REANNOTATION</scope>
    <source>
        <strain evidence="3 4">cv. Jemalong A17</strain>
    </source>
</reference>
<feature type="region of interest" description="Disordered" evidence="1">
    <location>
        <begin position="324"/>
        <end position="439"/>
    </location>
</feature>
<feature type="region of interest" description="Disordered" evidence="1">
    <location>
        <begin position="1494"/>
        <end position="1520"/>
    </location>
</feature>
<accession>A0A0C3WXI6</accession>
<dbReference type="InterPro" id="IPR045882">
    <property type="entry name" value="GPT1/2"/>
</dbReference>
<feature type="compositionally biased region" description="Basic and acidic residues" evidence="1">
    <location>
        <begin position="66"/>
        <end position="85"/>
    </location>
</feature>
<feature type="region of interest" description="Disordered" evidence="1">
    <location>
        <begin position="248"/>
        <end position="280"/>
    </location>
</feature>
<feature type="compositionally biased region" description="Basic and acidic residues" evidence="1">
    <location>
        <begin position="1179"/>
        <end position="1191"/>
    </location>
</feature>
<organism evidence="2 4">
    <name type="scientific">Medicago truncatula</name>
    <name type="common">Barrel medic</name>
    <name type="synonym">Medicago tribuloides</name>
    <dbReference type="NCBI Taxonomy" id="3880"/>
    <lineage>
        <taxon>Eukaryota</taxon>
        <taxon>Viridiplantae</taxon>
        <taxon>Streptophyta</taxon>
        <taxon>Embryophyta</taxon>
        <taxon>Tracheophyta</taxon>
        <taxon>Spermatophyta</taxon>
        <taxon>Magnoliopsida</taxon>
        <taxon>eudicotyledons</taxon>
        <taxon>Gunneridae</taxon>
        <taxon>Pentapetalae</taxon>
        <taxon>rosids</taxon>
        <taxon>fabids</taxon>
        <taxon>Fabales</taxon>
        <taxon>Fabaceae</taxon>
        <taxon>Papilionoideae</taxon>
        <taxon>50 kb inversion clade</taxon>
        <taxon>NPAAA clade</taxon>
        <taxon>Hologalegina</taxon>
        <taxon>IRL clade</taxon>
        <taxon>Trifolieae</taxon>
        <taxon>Medicago</taxon>
    </lineage>
</organism>
<evidence type="ECO:0000256" key="1">
    <source>
        <dbReference type="SAM" id="MobiDB-lite"/>
    </source>
</evidence>
<evidence type="ECO:0000313" key="3">
    <source>
        <dbReference type="EnsemblPlants" id="AES88704"/>
    </source>
</evidence>
<dbReference type="eggNOG" id="ENOG502RDVU">
    <property type="taxonomic scope" value="Eukaryota"/>
</dbReference>
<evidence type="ECO:0000313" key="2">
    <source>
        <dbReference type="EMBL" id="AES88704.2"/>
    </source>
</evidence>
<protein>
    <submittedName>
        <fullName evidence="2 3">Uncharacterized protein</fullName>
    </submittedName>
</protein>
<sequence>MKSIVDSISDLSLLEISGEDDSLLSDSTPTVTAANVFSCSPLVSARSRPRQIKGSEIDNVDSEDLDSLRNDSANKENAKWSKPEGLDSSQKKKRKKKLGGFNLRKSLAWDRAFFTEQGVLNPLELSMISGTVTPNSKSNLNLEAIEEEEPATTSLALQEIEENLFKHSSGGASIRNRKISAVSALSPKPVSSIKKTIPVASLAKRKILAVNDVGNKYKRSACPRPVITSSSYPCHCLTVTVKTPSKESKITRIPVPKSSATATTTRSGMLSSGSSKRNQIANPVTNVPKYAGVKGPSKNPRTVASIPKVDLADKCSVSRTLTKPAGKHLDNSVSAIRPPSRMNQTGNGANKVSEAGFPPSKMHQTGSGANKASEACLPHGISDTDKKKQQTLFQTSKSSGLRMPSPSIGFFSQAKASSSNGQLQKSSIPCKPSESNIPKLRKLGTSSVNDARSKTVQGAAKIRTKELSLSDVKSEIVVQIDNKKMAEVECDSSSFEKISKQPEVKNILEDVMLKSQEQRELHENDHDSGIENMVLFPTDEKELLTKSHTHEQLEKETDRAMDEKLYDVSSNGDQSLYVEPQSTNCPIMQETSNNVSNTVHNAIAQDENDQIKGPTYDIPAFKEILVLQADHETSIKDGKHSGEFKECNSVKTALLNCSLDDFWKTVPEGSEQGTPCKNTEEVNCGAGEFGRYGDVQLHLLNENLSINCNETTQSNLEAVSQQFLGEQLKTPFLSSVGEIGSEKENIPDMNSSQPAQVTTLFSKGSPEKSILEINGASKNESKIAEIKDCQLPVDGQSGFSPRIPMDGQYDQVIDSKAIHDGTREFELDKLSEGCMTVSATACCTIVTNVSPERRPFPENNVINLRLTPQLCPTVKTGCDSGGNNMPITNSSSISELQIKDGNFSTDTSINCEVQCDVPGNIEQQAGSVFIYPEINKISCEDESLVPNHGHLFHQSEFSEVSPDVISNIEDPIGTGAENSSGLLQHTQLSLADNNINACSHLPEFQKPSAAATVDTQVVNNRLHLDSDFLPTIIVSSAEIKEQTLVDGAFEGCRFDTNECGTSNHHNYRDIEESHMEEAQAQSFDEIPVAYDCSSKHCPALINDQFSLADDNNRNEDSHLPRLQKPSDVVALDSQRVNNILHLDIECVPTNIASSAEINEQNLVEGAFEGSNEHNPSNHHIQDMPENKDANHDGDEKVELLQIDGAEEGSSDISSVVEVQHNEIAISAYLDSSTTEVSEGPFASVAAWKSEEQCFLSENSKLLASDNPTFNATIPEGSEVNPVKLNEIISTEFDSSTQVSEDPFTSVVALKSEEQCLLSEESKLLASDNPTFNETIPQDSEVSSLKLIEDVVSAEFDFSIEVSEDPFTSSVALKSEEQCLFSEESKLLATENPTFDATIPQGSDVSSVNSESLSDVGETNICRNDKLPKTDMLCQTKCNINFPEDNSKMIHLEKVATKSKQEVPILKPPPNVAPFTEEWLAAIEAAGEEILTMKGGAVQNSPPEKAQHEPSPWSPVKKNQAIGPFDCTKVTKHNIQNSDPS</sequence>
<feature type="compositionally biased region" description="Polar residues" evidence="1">
    <location>
        <begin position="258"/>
        <end position="280"/>
    </location>
</feature>
<reference evidence="2 4" key="1">
    <citation type="journal article" date="2011" name="Nature">
        <title>The Medicago genome provides insight into the evolution of rhizobial symbioses.</title>
        <authorList>
            <person name="Young N.D."/>
            <person name="Debelle F."/>
            <person name="Oldroyd G.E."/>
            <person name="Geurts R."/>
            <person name="Cannon S.B."/>
            <person name="Udvardi M.K."/>
            <person name="Benedito V.A."/>
            <person name="Mayer K.F."/>
            <person name="Gouzy J."/>
            <person name="Schoof H."/>
            <person name="Van de Peer Y."/>
            <person name="Proost S."/>
            <person name="Cook D.R."/>
            <person name="Meyers B.C."/>
            <person name="Spannagl M."/>
            <person name="Cheung F."/>
            <person name="De Mita S."/>
            <person name="Krishnakumar V."/>
            <person name="Gundlach H."/>
            <person name="Zhou S."/>
            <person name="Mudge J."/>
            <person name="Bharti A.K."/>
            <person name="Murray J.D."/>
            <person name="Naoumkina M.A."/>
            <person name="Rosen B."/>
            <person name="Silverstein K.A."/>
            <person name="Tang H."/>
            <person name="Rombauts S."/>
            <person name="Zhao P.X."/>
            <person name="Zhou P."/>
            <person name="Barbe V."/>
            <person name="Bardou P."/>
            <person name="Bechner M."/>
            <person name="Bellec A."/>
            <person name="Berger A."/>
            <person name="Berges H."/>
            <person name="Bidwell S."/>
            <person name="Bisseling T."/>
            <person name="Choisne N."/>
            <person name="Couloux A."/>
            <person name="Denny R."/>
            <person name="Deshpande S."/>
            <person name="Dai X."/>
            <person name="Doyle J.J."/>
            <person name="Dudez A.M."/>
            <person name="Farmer A.D."/>
            <person name="Fouteau S."/>
            <person name="Franken C."/>
            <person name="Gibelin C."/>
            <person name="Gish J."/>
            <person name="Goldstein S."/>
            <person name="Gonzalez A.J."/>
            <person name="Green P.J."/>
            <person name="Hallab A."/>
            <person name="Hartog M."/>
            <person name="Hua A."/>
            <person name="Humphray S.J."/>
            <person name="Jeong D.H."/>
            <person name="Jing Y."/>
            <person name="Jocker A."/>
            <person name="Kenton S.M."/>
            <person name="Kim D.J."/>
            <person name="Klee K."/>
            <person name="Lai H."/>
            <person name="Lang C."/>
            <person name="Lin S."/>
            <person name="Macmil S.L."/>
            <person name="Magdelenat G."/>
            <person name="Matthews L."/>
            <person name="McCorrison J."/>
            <person name="Monaghan E.L."/>
            <person name="Mun J.H."/>
            <person name="Najar F.Z."/>
            <person name="Nicholson C."/>
            <person name="Noirot C."/>
            <person name="O'Bleness M."/>
            <person name="Paule C.R."/>
            <person name="Poulain J."/>
            <person name="Prion F."/>
            <person name="Qin B."/>
            <person name="Qu C."/>
            <person name="Retzel E.F."/>
            <person name="Riddle C."/>
            <person name="Sallet E."/>
            <person name="Samain S."/>
            <person name="Samson N."/>
            <person name="Sanders I."/>
            <person name="Saurat O."/>
            <person name="Scarpelli C."/>
            <person name="Schiex T."/>
            <person name="Segurens B."/>
            <person name="Severin A.J."/>
            <person name="Sherrier D.J."/>
            <person name="Shi R."/>
            <person name="Sims S."/>
            <person name="Singer S.R."/>
            <person name="Sinharoy S."/>
            <person name="Sterck L."/>
            <person name="Viollet A."/>
            <person name="Wang B.B."/>
            <person name="Wang K."/>
            <person name="Wang M."/>
            <person name="Wang X."/>
            <person name="Warfsmann J."/>
            <person name="Weissenbach J."/>
            <person name="White D.D."/>
            <person name="White J.D."/>
            <person name="Wiley G.B."/>
            <person name="Wincker P."/>
            <person name="Xing Y."/>
            <person name="Yang L."/>
            <person name="Yao Z."/>
            <person name="Ying F."/>
            <person name="Zhai J."/>
            <person name="Zhou L."/>
            <person name="Zuber A."/>
            <person name="Denarie J."/>
            <person name="Dixon R.A."/>
            <person name="May G.D."/>
            <person name="Schwartz D.C."/>
            <person name="Rogers J."/>
            <person name="Quetier F."/>
            <person name="Town C.D."/>
            <person name="Roe B.A."/>
        </authorList>
    </citation>
    <scope>NUCLEOTIDE SEQUENCE [LARGE SCALE GENOMIC DNA]</scope>
    <source>
        <strain evidence="2">A17</strain>
        <strain evidence="3 4">cv. Jemalong A17</strain>
    </source>
</reference>
<dbReference type="GO" id="GO:0008017">
    <property type="term" value="F:microtubule binding"/>
    <property type="evidence" value="ECO:0007669"/>
    <property type="project" value="InterPro"/>
</dbReference>
<reference evidence="3" key="3">
    <citation type="submission" date="2015-04" db="UniProtKB">
        <authorList>
            <consortium name="EnsemblPlants"/>
        </authorList>
    </citation>
    <scope>IDENTIFICATION</scope>
    <source>
        <strain evidence="3">cv. Jemalong A17</strain>
    </source>
</reference>
<feature type="compositionally biased region" description="Polar residues" evidence="1">
    <location>
        <begin position="414"/>
        <end position="427"/>
    </location>
</feature>
<accession>G7JRI2</accession>
<evidence type="ECO:0000313" key="4">
    <source>
        <dbReference type="Proteomes" id="UP000002051"/>
    </source>
</evidence>
<feature type="compositionally biased region" description="Polar residues" evidence="1">
    <location>
        <begin position="341"/>
        <end position="350"/>
    </location>
</feature>
<feature type="compositionally biased region" description="Polar residues" evidence="1">
    <location>
        <begin position="390"/>
        <end position="399"/>
    </location>
</feature>
<feature type="region of interest" description="Disordered" evidence="1">
    <location>
        <begin position="47"/>
        <end position="94"/>
    </location>
</feature>